<evidence type="ECO:0000313" key="3">
    <source>
        <dbReference type="Proteomes" id="UP000729290"/>
    </source>
</evidence>
<gene>
    <name evidence="2" type="ORF">H9X83_09150</name>
</gene>
<dbReference type="Proteomes" id="UP000729290">
    <property type="component" value="Unassembled WGS sequence"/>
</dbReference>
<keyword evidence="3" id="KW-1185">Reference proteome</keyword>
<evidence type="ECO:0000313" key="2">
    <source>
        <dbReference type="EMBL" id="MBM6878321.1"/>
    </source>
</evidence>
<dbReference type="PANTHER" id="PTHR46438:SF2">
    <property type="entry name" value="ALPHA_BETA-HYDROLASES SUPERFAMILY PROTEIN"/>
    <property type="match status" value="1"/>
</dbReference>
<dbReference type="PRINTS" id="PR00111">
    <property type="entry name" value="ABHYDROLASE"/>
</dbReference>
<dbReference type="EMBL" id="JACSNV010000012">
    <property type="protein sequence ID" value="MBM6878321.1"/>
    <property type="molecule type" value="Genomic_DNA"/>
</dbReference>
<dbReference type="PANTHER" id="PTHR46438">
    <property type="entry name" value="ALPHA/BETA-HYDROLASES SUPERFAMILY PROTEIN"/>
    <property type="match status" value="1"/>
</dbReference>
<dbReference type="Gene3D" id="3.40.50.1820">
    <property type="entry name" value="alpha/beta hydrolase"/>
    <property type="match status" value="1"/>
</dbReference>
<keyword evidence="2" id="KW-0378">Hydrolase</keyword>
<dbReference type="RefSeq" id="WP_205134072.1">
    <property type="nucleotide sequence ID" value="NZ_JACSNT010000012.1"/>
</dbReference>
<dbReference type="SUPFAM" id="SSF53474">
    <property type="entry name" value="alpha/beta-Hydrolases"/>
    <property type="match status" value="1"/>
</dbReference>
<dbReference type="InterPro" id="IPR029058">
    <property type="entry name" value="AB_hydrolase_fold"/>
</dbReference>
<accession>A0ABS2GA22</accession>
<dbReference type="GO" id="GO:0016787">
    <property type="term" value="F:hydrolase activity"/>
    <property type="evidence" value="ECO:0007669"/>
    <property type="project" value="UniProtKB-KW"/>
</dbReference>
<dbReference type="Pfam" id="PF00561">
    <property type="entry name" value="Abhydrolase_1"/>
    <property type="match status" value="1"/>
</dbReference>
<protein>
    <submittedName>
        <fullName evidence="2">Alpha/beta hydrolase</fullName>
    </submittedName>
</protein>
<dbReference type="InterPro" id="IPR000073">
    <property type="entry name" value="AB_hydrolase_1"/>
</dbReference>
<name>A0ABS2GA22_9FIRM</name>
<sequence>MMKKILKQFSLPLAASLGATMGALILYQCVTLRRANQKENLSSCQKQEFYGIETAFEKRGYGKKLLLLHSIFPGASRMEWEKAAEALSKEYTVYTMDLPGFGQSQQPKKPWTAYQYAAFLHDFVQKEISGSVSVLAANSSADLALIWSMLYPEDLEKLVLISPEGFGRGFATTEDMKPLKMLLSPVIGTQRFLQDTKKSRLKSMLEEMFYEKERLDPDFLEAVCQNARRGAHAQMVYAAIKTRFAAADTKDAFHRLEKPFLLIWGEKNIANPWQYMEEAEKTRSNGEFLLFENTAALPHMENTAAFVSSVTQFIDEQR</sequence>
<feature type="domain" description="AB hydrolase-1" evidence="1">
    <location>
        <begin position="66"/>
        <end position="302"/>
    </location>
</feature>
<proteinExistence type="predicted"/>
<reference evidence="2 3" key="1">
    <citation type="journal article" date="2021" name="Sci. Rep.">
        <title>The distribution of antibiotic resistance genes in chicken gut microbiota commensals.</title>
        <authorList>
            <person name="Juricova H."/>
            <person name="Matiasovicova J."/>
            <person name="Kubasova T."/>
            <person name="Cejkova D."/>
            <person name="Rychlik I."/>
        </authorList>
    </citation>
    <scope>NUCLEOTIDE SEQUENCE [LARGE SCALE GENOMIC DNA]</scope>
    <source>
        <strain evidence="2 3">An431b</strain>
    </source>
</reference>
<organism evidence="2 3">
    <name type="scientific">Anaerotignum lactatifermentans</name>
    <dbReference type="NCBI Taxonomy" id="160404"/>
    <lineage>
        <taxon>Bacteria</taxon>
        <taxon>Bacillati</taxon>
        <taxon>Bacillota</taxon>
        <taxon>Clostridia</taxon>
        <taxon>Lachnospirales</taxon>
        <taxon>Anaerotignaceae</taxon>
        <taxon>Anaerotignum</taxon>
    </lineage>
</organism>
<comment type="caution">
    <text evidence="2">The sequence shown here is derived from an EMBL/GenBank/DDBJ whole genome shotgun (WGS) entry which is preliminary data.</text>
</comment>
<evidence type="ECO:0000259" key="1">
    <source>
        <dbReference type="Pfam" id="PF00561"/>
    </source>
</evidence>